<keyword evidence="2" id="KW-1185">Reference proteome</keyword>
<accession>A0A261Y834</accession>
<evidence type="ECO:0000313" key="1">
    <source>
        <dbReference type="EMBL" id="OZJ06738.1"/>
    </source>
</evidence>
<dbReference type="EMBL" id="MVBO01000002">
    <property type="protein sequence ID" value="OZJ06738.1"/>
    <property type="molecule type" value="Genomic_DNA"/>
</dbReference>
<comment type="caution">
    <text evidence="1">The sequence shown here is derived from an EMBL/GenBank/DDBJ whole genome shotgun (WGS) entry which is preliminary data.</text>
</comment>
<dbReference type="OrthoDB" id="1737433at2759"/>
<evidence type="ECO:0000313" key="2">
    <source>
        <dbReference type="Proteomes" id="UP000242875"/>
    </source>
</evidence>
<dbReference type="AlphaFoldDB" id="A0A261Y834"/>
<name>A0A261Y834_9FUNG</name>
<protein>
    <submittedName>
        <fullName evidence="1">Uncharacterized protein</fullName>
    </submittedName>
</protein>
<gene>
    <name evidence="1" type="ORF">BZG36_00285</name>
</gene>
<organism evidence="1 2">
    <name type="scientific">Bifiguratus adelaidae</name>
    <dbReference type="NCBI Taxonomy" id="1938954"/>
    <lineage>
        <taxon>Eukaryota</taxon>
        <taxon>Fungi</taxon>
        <taxon>Fungi incertae sedis</taxon>
        <taxon>Mucoromycota</taxon>
        <taxon>Mucoromycotina</taxon>
        <taxon>Endogonomycetes</taxon>
        <taxon>Endogonales</taxon>
        <taxon>Endogonales incertae sedis</taxon>
        <taxon>Bifiguratus</taxon>
    </lineage>
</organism>
<reference evidence="1 2" key="1">
    <citation type="journal article" date="2017" name="Mycologia">
        <title>Bifiguratus adelaidae, gen. et sp. nov., a new member of Mucoromycotina in endophytic and soil-dwelling habitats.</title>
        <authorList>
            <person name="Torres-Cruz T.J."/>
            <person name="Billingsley Tobias T.L."/>
            <person name="Almatruk M."/>
            <person name="Hesse C."/>
            <person name="Kuske C.R."/>
            <person name="Desiro A."/>
            <person name="Benucci G.M."/>
            <person name="Bonito G."/>
            <person name="Stajich J.E."/>
            <person name="Dunlap C."/>
            <person name="Arnold A.E."/>
            <person name="Porras-Alfaro A."/>
        </authorList>
    </citation>
    <scope>NUCLEOTIDE SEQUENCE [LARGE SCALE GENOMIC DNA]</scope>
    <source>
        <strain evidence="1 2">AZ0501</strain>
    </source>
</reference>
<sequence length="175" mass="19475">MEEIRRSIPTQIICFTPDRSQGMKQICASKDFRTAQEYTSALFTIRTKLSLCGHKDMVTEDRLIDKTRYMDLLSVLLAAETHRRIRMMNQTLHPVGAAPLSTPSVTPQETIAAFSELIAHEEQVSITINALYTLVANGTMITTAKLRNVEPNQLDVGGAARKIMGRISAELAHSM</sequence>
<dbReference type="Proteomes" id="UP000242875">
    <property type="component" value="Unassembled WGS sequence"/>
</dbReference>
<proteinExistence type="predicted"/>